<feature type="domain" description="FAD/NAD(P)-binding" evidence="3">
    <location>
        <begin position="191"/>
        <end position="286"/>
    </location>
</feature>
<evidence type="ECO:0000313" key="4">
    <source>
        <dbReference type="EMBL" id="MFC3659845.1"/>
    </source>
</evidence>
<dbReference type="EMBL" id="JBHRYF010000003">
    <property type="protein sequence ID" value="MFC3659845.1"/>
    <property type="molecule type" value="Genomic_DNA"/>
</dbReference>
<dbReference type="Pfam" id="PF07992">
    <property type="entry name" value="Pyr_redox_2"/>
    <property type="match status" value="2"/>
</dbReference>
<dbReference type="InterPro" id="IPR023753">
    <property type="entry name" value="FAD/NAD-binding_dom"/>
</dbReference>
<dbReference type="PANTHER" id="PTHR48105">
    <property type="entry name" value="THIOREDOXIN REDUCTASE 1-RELATED-RELATED"/>
    <property type="match status" value="1"/>
</dbReference>
<dbReference type="Gene3D" id="3.50.50.60">
    <property type="entry name" value="FAD/NAD(P)-binding domain"/>
    <property type="match status" value="2"/>
</dbReference>
<protein>
    <submittedName>
        <fullName evidence="4">NAD(P)/FAD-dependent oxidoreductase</fullName>
    </submittedName>
</protein>
<sequence length="308" mass="31792">MSHSADSTAPFDVVVVGGGPAGLTAATYLGRFLRSCLVLDAGDSRAKWIPESNNCPGFPHGVAGVELLRRMKAQAMEFGARFESAEVGKIERDDDGFTLSDGARSWRARCVILATGLADKLPEAPWVEDAVACGALRLCSICDAYEASDACIGVYGPAADIGAHGLFLRAYSKRVCLLPNDGDGADAMRDAIAAGVRVLPAGGTLGFDGERCRYTCQDGETIVFDSIYPFLGSTTSAGIAAAAGAALSDGGEIIVDGKQMTAVPGLFAIGDVVSGLNQISVAVGQAAIAATRVHAMLPFVPREAMQAS</sequence>
<evidence type="ECO:0000256" key="2">
    <source>
        <dbReference type="ARBA" id="ARBA00023002"/>
    </source>
</evidence>
<feature type="domain" description="FAD/NAD(P)-binding" evidence="3">
    <location>
        <begin position="11"/>
        <end position="143"/>
    </location>
</feature>
<evidence type="ECO:0000259" key="3">
    <source>
        <dbReference type="Pfam" id="PF07992"/>
    </source>
</evidence>
<evidence type="ECO:0000313" key="5">
    <source>
        <dbReference type="Proteomes" id="UP001595724"/>
    </source>
</evidence>
<proteinExistence type="predicted"/>
<dbReference type="InterPro" id="IPR050097">
    <property type="entry name" value="Ferredoxin-NADP_redctase_2"/>
</dbReference>
<reference evidence="5" key="1">
    <citation type="journal article" date="2019" name="Int. J. Syst. Evol. Microbiol.">
        <title>The Global Catalogue of Microorganisms (GCM) 10K type strain sequencing project: providing services to taxonomists for standard genome sequencing and annotation.</title>
        <authorList>
            <consortium name="The Broad Institute Genomics Platform"/>
            <consortium name="The Broad Institute Genome Sequencing Center for Infectious Disease"/>
            <person name="Wu L."/>
            <person name="Ma J."/>
        </authorList>
    </citation>
    <scope>NUCLEOTIDE SEQUENCE [LARGE SCALE GENOMIC DNA]</scope>
    <source>
        <strain evidence="5">KCTC 42211</strain>
    </source>
</reference>
<gene>
    <name evidence="4" type="ORF">ACFOM9_07115</name>
</gene>
<accession>A0ABV7UT60</accession>
<organism evidence="4 5">
    <name type="scientific">Luteimonas notoginsengisoli</name>
    <dbReference type="NCBI Taxonomy" id="1578200"/>
    <lineage>
        <taxon>Bacteria</taxon>
        <taxon>Pseudomonadati</taxon>
        <taxon>Pseudomonadota</taxon>
        <taxon>Gammaproteobacteria</taxon>
        <taxon>Lysobacterales</taxon>
        <taxon>Lysobacteraceae</taxon>
        <taxon>Luteimonas</taxon>
    </lineage>
</organism>
<dbReference type="SUPFAM" id="SSF51905">
    <property type="entry name" value="FAD/NAD(P)-binding domain"/>
    <property type="match status" value="1"/>
</dbReference>
<comment type="caution">
    <text evidence="4">The sequence shown here is derived from an EMBL/GenBank/DDBJ whole genome shotgun (WGS) entry which is preliminary data.</text>
</comment>
<dbReference type="Proteomes" id="UP001595724">
    <property type="component" value="Unassembled WGS sequence"/>
</dbReference>
<keyword evidence="5" id="KW-1185">Reference proteome</keyword>
<dbReference type="RefSeq" id="WP_386708222.1">
    <property type="nucleotide sequence ID" value="NZ_JBHRYF010000003.1"/>
</dbReference>
<dbReference type="PRINTS" id="PR00469">
    <property type="entry name" value="PNDRDTASEII"/>
</dbReference>
<keyword evidence="1" id="KW-0285">Flavoprotein</keyword>
<dbReference type="PRINTS" id="PR00368">
    <property type="entry name" value="FADPNR"/>
</dbReference>
<dbReference type="InterPro" id="IPR036188">
    <property type="entry name" value="FAD/NAD-bd_sf"/>
</dbReference>
<keyword evidence="2" id="KW-0560">Oxidoreductase</keyword>
<evidence type="ECO:0000256" key="1">
    <source>
        <dbReference type="ARBA" id="ARBA00022630"/>
    </source>
</evidence>
<name>A0ABV7UT60_9GAMM</name>